<proteinExistence type="predicted"/>
<accession>A0A5C3PT24</accession>
<dbReference type="Proteomes" id="UP000308197">
    <property type="component" value="Unassembled WGS sequence"/>
</dbReference>
<dbReference type="AlphaFoldDB" id="A0A5C3PT24"/>
<name>A0A5C3PT24_9APHY</name>
<keyword evidence="2" id="KW-1185">Reference proteome</keyword>
<sequence>MPKLLLKHSTPATLQELRLVVSEFLMHPDEICEHLCETIVLRQTFIRRAAQAIRSAYPALQVLDVEVKHDYPNSQPRAGITPAEERKRLEEEVQGFYNALKCDFATVHVEVSEFFFKPERPIDIGSKIGVDELTVPSERFVEPGDLADLAAYFQDHFKADNEQ</sequence>
<evidence type="ECO:0000313" key="2">
    <source>
        <dbReference type="Proteomes" id="UP000308197"/>
    </source>
</evidence>
<dbReference type="InParanoid" id="A0A5C3PT24"/>
<organism evidence="1 2">
    <name type="scientific">Polyporus arcularius HHB13444</name>
    <dbReference type="NCBI Taxonomy" id="1314778"/>
    <lineage>
        <taxon>Eukaryota</taxon>
        <taxon>Fungi</taxon>
        <taxon>Dikarya</taxon>
        <taxon>Basidiomycota</taxon>
        <taxon>Agaricomycotina</taxon>
        <taxon>Agaricomycetes</taxon>
        <taxon>Polyporales</taxon>
        <taxon>Polyporaceae</taxon>
        <taxon>Polyporus</taxon>
    </lineage>
</organism>
<gene>
    <name evidence="1" type="ORF">K466DRAFT_182426</name>
</gene>
<protein>
    <submittedName>
        <fullName evidence="1">Uncharacterized protein</fullName>
    </submittedName>
</protein>
<dbReference type="EMBL" id="ML210990">
    <property type="protein sequence ID" value="TFK92925.1"/>
    <property type="molecule type" value="Genomic_DNA"/>
</dbReference>
<evidence type="ECO:0000313" key="1">
    <source>
        <dbReference type="EMBL" id="TFK92925.1"/>
    </source>
</evidence>
<reference evidence="1 2" key="1">
    <citation type="journal article" date="2019" name="Nat. Ecol. Evol.">
        <title>Megaphylogeny resolves global patterns of mushroom evolution.</title>
        <authorList>
            <person name="Varga T."/>
            <person name="Krizsan K."/>
            <person name="Foldi C."/>
            <person name="Dima B."/>
            <person name="Sanchez-Garcia M."/>
            <person name="Sanchez-Ramirez S."/>
            <person name="Szollosi G.J."/>
            <person name="Szarkandi J.G."/>
            <person name="Papp V."/>
            <person name="Albert L."/>
            <person name="Andreopoulos W."/>
            <person name="Angelini C."/>
            <person name="Antonin V."/>
            <person name="Barry K.W."/>
            <person name="Bougher N.L."/>
            <person name="Buchanan P."/>
            <person name="Buyck B."/>
            <person name="Bense V."/>
            <person name="Catcheside P."/>
            <person name="Chovatia M."/>
            <person name="Cooper J."/>
            <person name="Damon W."/>
            <person name="Desjardin D."/>
            <person name="Finy P."/>
            <person name="Geml J."/>
            <person name="Haridas S."/>
            <person name="Hughes K."/>
            <person name="Justo A."/>
            <person name="Karasinski D."/>
            <person name="Kautmanova I."/>
            <person name="Kiss B."/>
            <person name="Kocsube S."/>
            <person name="Kotiranta H."/>
            <person name="LaButti K.M."/>
            <person name="Lechner B.E."/>
            <person name="Liimatainen K."/>
            <person name="Lipzen A."/>
            <person name="Lukacs Z."/>
            <person name="Mihaltcheva S."/>
            <person name="Morgado L.N."/>
            <person name="Niskanen T."/>
            <person name="Noordeloos M.E."/>
            <person name="Ohm R.A."/>
            <person name="Ortiz-Santana B."/>
            <person name="Ovrebo C."/>
            <person name="Racz N."/>
            <person name="Riley R."/>
            <person name="Savchenko A."/>
            <person name="Shiryaev A."/>
            <person name="Soop K."/>
            <person name="Spirin V."/>
            <person name="Szebenyi C."/>
            <person name="Tomsovsky M."/>
            <person name="Tulloss R.E."/>
            <person name="Uehling J."/>
            <person name="Grigoriev I.V."/>
            <person name="Vagvolgyi C."/>
            <person name="Papp T."/>
            <person name="Martin F.M."/>
            <person name="Miettinen O."/>
            <person name="Hibbett D.S."/>
            <person name="Nagy L.G."/>
        </authorList>
    </citation>
    <scope>NUCLEOTIDE SEQUENCE [LARGE SCALE GENOMIC DNA]</scope>
    <source>
        <strain evidence="1 2">HHB13444</strain>
    </source>
</reference>